<comment type="caution">
    <text evidence="3">The sequence shown here is derived from an EMBL/GenBank/DDBJ whole genome shotgun (WGS) entry which is preliminary data.</text>
</comment>
<keyword evidence="4" id="KW-1185">Reference proteome</keyword>
<sequence>MSQKISAKNLQYNSTLPPFLARLRGENPSGADRDGPDPILAGRRRAVKPRSGSAEAEDAPLVVDDHGNAVDVTVGADGSVQEKESASGEQPQPDASPAQDTVAADAGAKTEKLADIGGQRKKRKIGKIVGAEAEEEDAEDKSGKDRKAGRPKGGNATTSEDAERKDEPAAVAKTKPKKKAKKVKLSFGDDEG</sequence>
<gene>
    <name evidence="3" type="ORF">B0H64DRAFT_398379</name>
</gene>
<evidence type="ECO:0000256" key="1">
    <source>
        <dbReference type="SAM" id="MobiDB-lite"/>
    </source>
</evidence>
<dbReference type="InterPro" id="IPR027911">
    <property type="entry name" value="DUF4604"/>
</dbReference>
<feature type="compositionally biased region" description="Polar residues" evidence="1">
    <location>
        <begin position="1"/>
        <end position="16"/>
    </location>
</feature>
<dbReference type="Pfam" id="PF15377">
    <property type="entry name" value="DUF4604"/>
    <property type="match status" value="1"/>
</dbReference>
<feature type="compositionally biased region" description="Basic residues" evidence="1">
    <location>
        <begin position="174"/>
        <end position="184"/>
    </location>
</feature>
<dbReference type="Proteomes" id="UP001278766">
    <property type="component" value="Unassembled WGS sequence"/>
</dbReference>
<reference evidence="3" key="2">
    <citation type="submission" date="2023-06" db="EMBL/GenBank/DDBJ databases">
        <authorList>
            <consortium name="Lawrence Berkeley National Laboratory"/>
            <person name="Haridas S."/>
            <person name="Hensen N."/>
            <person name="Bonometti L."/>
            <person name="Westerberg I."/>
            <person name="Brannstrom I.O."/>
            <person name="Guillou S."/>
            <person name="Cros-Aarteil S."/>
            <person name="Calhoun S."/>
            <person name="Kuo A."/>
            <person name="Mondo S."/>
            <person name="Pangilinan J."/>
            <person name="Riley R."/>
            <person name="Labutti K."/>
            <person name="Andreopoulos B."/>
            <person name="Lipzen A."/>
            <person name="Chen C."/>
            <person name="Yanf M."/>
            <person name="Daum C."/>
            <person name="Ng V."/>
            <person name="Clum A."/>
            <person name="Steindorff A."/>
            <person name="Ohm R."/>
            <person name="Martin F."/>
            <person name="Silar P."/>
            <person name="Natvig D."/>
            <person name="Lalanne C."/>
            <person name="Gautier V."/>
            <person name="Ament-Velasquez S.L."/>
            <person name="Kruys A."/>
            <person name="Hutchinson M.I."/>
            <person name="Powell A.J."/>
            <person name="Barry K."/>
            <person name="Miller A.N."/>
            <person name="Grigoriev I.V."/>
            <person name="Debuchy R."/>
            <person name="Gladieux P."/>
            <person name="Thoren M.H."/>
            <person name="Johannesson H."/>
        </authorList>
    </citation>
    <scope>NUCLEOTIDE SEQUENCE</scope>
    <source>
        <strain evidence="3">CBS 168.71</strain>
    </source>
</reference>
<proteinExistence type="predicted"/>
<protein>
    <recommendedName>
        <fullName evidence="2">DUF4604 domain-containing protein</fullName>
    </recommendedName>
</protein>
<dbReference type="AlphaFoldDB" id="A0AAE0HIZ5"/>
<evidence type="ECO:0000313" key="3">
    <source>
        <dbReference type="EMBL" id="KAK3296481.1"/>
    </source>
</evidence>
<dbReference type="RefSeq" id="XP_062659995.1">
    <property type="nucleotide sequence ID" value="XM_062803946.1"/>
</dbReference>
<accession>A0AAE0HIZ5</accession>
<feature type="region of interest" description="Disordered" evidence="1">
    <location>
        <begin position="1"/>
        <end position="192"/>
    </location>
</feature>
<name>A0AAE0HIZ5_9PEZI</name>
<evidence type="ECO:0000313" key="4">
    <source>
        <dbReference type="Proteomes" id="UP001278766"/>
    </source>
</evidence>
<reference evidence="3" key="1">
    <citation type="journal article" date="2023" name="Mol. Phylogenet. Evol.">
        <title>Genome-scale phylogeny and comparative genomics of the fungal order Sordariales.</title>
        <authorList>
            <person name="Hensen N."/>
            <person name="Bonometti L."/>
            <person name="Westerberg I."/>
            <person name="Brannstrom I.O."/>
            <person name="Guillou S."/>
            <person name="Cros-Aarteil S."/>
            <person name="Calhoun S."/>
            <person name="Haridas S."/>
            <person name="Kuo A."/>
            <person name="Mondo S."/>
            <person name="Pangilinan J."/>
            <person name="Riley R."/>
            <person name="LaButti K."/>
            <person name="Andreopoulos B."/>
            <person name="Lipzen A."/>
            <person name="Chen C."/>
            <person name="Yan M."/>
            <person name="Daum C."/>
            <person name="Ng V."/>
            <person name="Clum A."/>
            <person name="Steindorff A."/>
            <person name="Ohm R.A."/>
            <person name="Martin F."/>
            <person name="Silar P."/>
            <person name="Natvig D.O."/>
            <person name="Lalanne C."/>
            <person name="Gautier V."/>
            <person name="Ament-Velasquez S.L."/>
            <person name="Kruys A."/>
            <person name="Hutchinson M.I."/>
            <person name="Powell A.J."/>
            <person name="Barry K."/>
            <person name="Miller A.N."/>
            <person name="Grigoriev I.V."/>
            <person name="Debuchy R."/>
            <person name="Gladieux P."/>
            <person name="Hiltunen Thoren M."/>
            <person name="Johannesson H."/>
        </authorList>
    </citation>
    <scope>NUCLEOTIDE SEQUENCE</scope>
    <source>
        <strain evidence="3">CBS 168.71</strain>
    </source>
</reference>
<organism evidence="3 4">
    <name type="scientific">Chaetomium fimeti</name>
    <dbReference type="NCBI Taxonomy" id="1854472"/>
    <lineage>
        <taxon>Eukaryota</taxon>
        <taxon>Fungi</taxon>
        <taxon>Dikarya</taxon>
        <taxon>Ascomycota</taxon>
        <taxon>Pezizomycotina</taxon>
        <taxon>Sordariomycetes</taxon>
        <taxon>Sordariomycetidae</taxon>
        <taxon>Sordariales</taxon>
        <taxon>Chaetomiaceae</taxon>
        <taxon>Chaetomium</taxon>
    </lineage>
</organism>
<feature type="domain" description="DUF4604" evidence="2">
    <location>
        <begin position="8"/>
        <end position="191"/>
    </location>
</feature>
<dbReference type="GeneID" id="87840894"/>
<evidence type="ECO:0000259" key="2">
    <source>
        <dbReference type="Pfam" id="PF15377"/>
    </source>
</evidence>
<dbReference type="EMBL" id="JAUEPN010000004">
    <property type="protein sequence ID" value="KAK3296481.1"/>
    <property type="molecule type" value="Genomic_DNA"/>
</dbReference>